<accession>A0A182SZ31</accession>
<feature type="DNA-binding region" description="Homeobox" evidence="5">
    <location>
        <begin position="112"/>
        <end position="171"/>
    </location>
</feature>
<reference evidence="10" key="1">
    <citation type="submission" date="2013-09" db="EMBL/GenBank/DDBJ databases">
        <title>The Genome Sequence of Anopheles maculatus species B.</title>
        <authorList>
            <consortium name="The Broad Institute Genomics Platform"/>
            <person name="Neafsey D.E."/>
            <person name="Besansky N."/>
            <person name="Howell P."/>
            <person name="Walton C."/>
            <person name="Young S.K."/>
            <person name="Zeng Q."/>
            <person name="Gargeya S."/>
            <person name="Fitzgerald M."/>
            <person name="Haas B."/>
            <person name="Abouelleil A."/>
            <person name="Allen A.W."/>
            <person name="Alvarado L."/>
            <person name="Arachchi H.M."/>
            <person name="Berlin A.M."/>
            <person name="Chapman S.B."/>
            <person name="Gainer-Dewar J."/>
            <person name="Goldberg J."/>
            <person name="Griggs A."/>
            <person name="Gujja S."/>
            <person name="Hansen M."/>
            <person name="Howarth C."/>
            <person name="Imamovic A."/>
            <person name="Ireland A."/>
            <person name="Larimer J."/>
            <person name="McCowan C."/>
            <person name="Murphy C."/>
            <person name="Pearson M."/>
            <person name="Poon T.W."/>
            <person name="Priest M."/>
            <person name="Roberts A."/>
            <person name="Saif S."/>
            <person name="Shea T."/>
            <person name="Sisk P."/>
            <person name="Sykes S."/>
            <person name="Wortman J."/>
            <person name="Nusbaum C."/>
            <person name="Birren B."/>
        </authorList>
    </citation>
    <scope>NUCLEOTIDE SEQUENCE [LARGE SCALE GENOMIC DNA]</scope>
    <source>
        <strain evidence="10">maculatus3</strain>
    </source>
</reference>
<name>A0A182SZ31_9DIPT</name>
<evidence type="ECO:0000313" key="9">
    <source>
        <dbReference type="EnsemblMetazoa" id="AMAM016329-PA"/>
    </source>
</evidence>
<dbReference type="AlphaFoldDB" id="A0A182SZ31"/>
<dbReference type="GO" id="GO:0000978">
    <property type="term" value="F:RNA polymerase II cis-regulatory region sequence-specific DNA binding"/>
    <property type="evidence" value="ECO:0007669"/>
    <property type="project" value="TreeGrafter"/>
</dbReference>
<dbReference type="Gene3D" id="1.10.10.60">
    <property type="entry name" value="Homeodomain-like"/>
    <property type="match status" value="1"/>
</dbReference>
<dbReference type="EnsemblMetazoa" id="AMAM016329-RA">
    <property type="protein sequence ID" value="AMAM016329-PA"/>
    <property type="gene ID" value="AMAM016329"/>
</dbReference>
<protein>
    <recommendedName>
        <fullName evidence="8">Homeobox domain-containing protein</fullName>
    </recommendedName>
</protein>
<feature type="compositionally biased region" description="Low complexity" evidence="7">
    <location>
        <begin position="201"/>
        <end position="217"/>
    </location>
</feature>
<feature type="compositionally biased region" description="Acidic residues" evidence="7">
    <location>
        <begin position="83"/>
        <end position="92"/>
    </location>
</feature>
<evidence type="ECO:0000256" key="4">
    <source>
        <dbReference type="ARBA" id="ARBA00023242"/>
    </source>
</evidence>
<dbReference type="PANTHER" id="PTHR24339:SF67">
    <property type="entry name" value="GNOT1 HOMEODOMAIN PROTEIN-RELATED"/>
    <property type="match status" value="1"/>
</dbReference>
<feature type="compositionally biased region" description="Basic and acidic residues" evidence="7">
    <location>
        <begin position="1"/>
        <end position="11"/>
    </location>
</feature>
<evidence type="ECO:0000256" key="5">
    <source>
        <dbReference type="PROSITE-ProRule" id="PRU00108"/>
    </source>
</evidence>
<dbReference type="GO" id="GO:0030182">
    <property type="term" value="P:neuron differentiation"/>
    <property type="evidence" value="ECO:0007669"/>
    <property type="project" value="TreeGrafter"/>
</dbReference>
<evidence type="ECO:0000313" key="10">
    <source>
        <dbReference type="Proteomes" id="UP000075901"/>
    </source>
</evidence>
<keyword evidence="3 5" id="KW-0371">Homeobox</keyword>
<feature type="domain" description="Homeobox" evidence="8">
    <location>
        <begin position="110"/>
        <end position="170"/>
    </location>
</feature>
<dbReference type="InterPro" id="IPR020479">
    <property type="entry name" value="HD_metazoa"/>
</dbReference>
<proteinExistence type="predicted"/>
<reference evidence="9" key="2">
    <citation type="submission" date="2020-05" db="UniProtKB">
        <authorList>
            <consortium name="EnsemblMetazoa"/>
        </authorList>
    </citation>
    <scope>IDENTIFICATION</scope>
    <source>
        <strain evidence="9">maculatus3</strain>
    </source>
</reference>
<dbReference type="PROSITE" id="PS00027">
    <property type="entry name" value="HOMEOBOX_1"/>
    <property type="match status" value="1"/>
</dbReference>
<evidence type="ECO:0000256" key="6">
    <source>
        <dbReference type="RuleBase" id="RU000682"/>
    </source>
</evidence>
<feature type="compositionally biased region" description="Basic and acidic residues" evidence="7">
    <location>
        <begin position="52"/>
        <end position="73"/>
    </location>
</feature>
<dbReference type="PRINTS" id="PR00024">
    <property type="entry name" value="HOMEOBOX"/>
</dbReference>
<dbReference type="VEuPathDB" id="VectorBase:AMAM016329"/>
<dbReference type="GO" id="GO:0005634">
    <property type="term" value="C:nucleus"/>
    <property type="evidence" value="ECO:0007669"/>
    <property type="project" value="UniProtKB-SubCell"/>
</dbReference>
<dbReference type="PANTHER" id="PTHR24339">
    <property type="entry name" value="HOMEOBOX PROTEIN EMX-RELATED"/>
    <property type="match status" value="1"/>
</dbReference>
<dbReference type="PROSITE" id="PS50071">
    <property type="entry name" value="HOMEOBOX_2"/>
    <property type="match status" value="1"/>
</dbReference>
<sequence>MRGQELKHEAFDSTAEMCQAEGGSESENNIDIDVDDPEPQGPSEGRTPHCVGSDRDTMDSVKGKDSHAERELSTAKTTPSTSEQEDNEEEEMVIGELSKKTSMSSSAASLKSKRVRTIFTPEQLERLEAEFERQQYMVGPERLYLAHTLQLTEAQVKVWFQNRRIKWRKHHLEITQQRLALIRQRQIASGVPIPTGDAQSHHVQQQQQQHQQQQLQQNGMSGGRILNTMDSPELTICTDSMDARSISDGDD</sequence>
<feature type="compositionally biased region" description="Acidic residues" evidence="7">
    <location>
        <begin position="28"/>
        <end position="38"/>
    </location>
</feature>
<dbReference type="CDD" id="cd00086">
    <property type="entry name" value="homeodomain"/>
    <property type="match status" value="1"/>
</dbReference>
<comment type="subcellular location">
    <subcellularLocation>
        <location evidence="1 5 6">Nucleus</location>
    </subcellularLocation>
</comment>
<feature type="region of interest" description="Disordered" evidence="7">
    <location>
        <begin position="191"/>
        <end position="228"/>
    </location>
</feature>
<dbReference type="Pfam" id="PF00046">
    <property type="entry name" value="Homeodomain"/>
    <property type="match status" value="1"/>
</dbReference>
<dbReference type="SMART" id="SM00389">
    <property type="entry name" value="HOX"/>
    <property type="match status" value="1"/>
</dbReference>
<keyword evidence="2 5" id="KW-0238">DNA-binding</keyword>
<dbReference type="InterPro" id="IPR001356">
    <property type="entry name" value="HD"/>
</dbReference>
<dbReference type="GO" id="GO:0000981">
    <property type="term" value="F:DNA-binding transcription factor activity, RNA polymerase II-specific"/>
    <property type="evidence" value="ECO:0007669"/>
    <property type="project" value="InterPro"/>
</dbReference>
<evidence type="ECO:0000256" key="2">
    <source>
        <dbReference type="ARBA" id="ARBA00023125"/>
    </source>
</evidence>
<dbReference type="InterPro" id="IPR009057">
    <property type="entry name" value="Homeodomain-like_sf"/>
</dbReference>
<keyword evidence="10" id="KW-1185">Reference proteome</keyword>
<dbReference type="InterPro" id="IPR017970">
    <property type="entry name" value="Homeobox_CS"/>
</dbReference>
<keyword evidence="4 5" id="KW-0539">Nucleus</keyword>
<dbReference type="Proteomes" id="UP000075901">
    <property type="component" value="Unassembled WGS sequence"/>
</dbReference>
<organism evidence="9 10">
    <name type="scientific">Anopheles maculatus</name>
    <dbReference type="NCBI Taxonomy" id="74869"/>
    <lineage>
        <taxon>Eukaryota</taxon>
        <taxon>Metazoa</taxon>
        <taxon>Ecdysozoa</taxon>
        <taxon>Arthropoda</taxon>
        <taxon>Hexapoda</taxon>
        <taxon>Insecta</taxon>
        <taxon>Pterygota</taxon>
        <taxon>Neoptera</taxon>
        <taxon>Endopterygota</taxon>
        <taxon>Diptera</taxon>
        <taxon>Nematocera</taxon>
        <taxon>Culicoidea</taxon>
        <taxon>Culicidae</taxon>
        <taxon>Anophelinae</taxon>
        <taxon>Anopheles</taxon>
        <taxon>Anopheles maculatus group</taxon>
    </lineage>
</organism>
<evidence type="ECO:0000259" key="8">
    <source>
        <dbReference type="PROSITE" id="PS50071"/>
    </source>
</evidence>
<dbReference type="GO" id="GO:0007417">
    <property type="term" value="P:central nervous system development"/>
    <property type="evidence" value="ECO:0007669"/>
    <property type="project" value="TreeGrafter"/>
</dbReference>
<evidence type="ECO:0000256" key="3">
    <source>
        <dbReference type="ARBA" id="ARBA00023155"/>
    </source>
</evidence>
<dbReference type="InterPro" id="IPR050877">
    <property type="entry name" value="EMX-VAX-Noto_Homeobox_TFs"/>
</dbReference>
<evidence type="ECO:0000256" key="1">
    <source>
        <dbReference type="ARBA" id="ARBA00004123"/>
    </source>
</evidence>
<feature type="region of interest" description="Disordered" evidence="7">
    <location>
        <begin position="1"/>
        <end position="92"/>
    </location>
</feature>
<evidence type="ECO:0000256" key="7">
    <source>
        <dbReference type="SAM" id="MobiDB-lite"/>
    </source>
</evidence>
<dbReference type="SUPFAM" id="SSF46689">
    <property type="entry name" value="Homeodomain-like"/>
    <property type="match status" value="1"/>
</dbReference>